<organism evidence="4 5">
    <name type="scientific">Neotoma lepida</name>
    <name type="common">Desert woodrat</name>
    <dbReference type="NCBI Taxonomy" id="56216"/>
    <lineage>
        <taxon>Eukaryota</taxon>
        <taxon>Metazoa</taxon>
        <taxon>Chordata</taxon>
        <taxon>Craniata</taxon>
        <taxon>Vertebrata</taxon>
        <taxon>Euteleostomi</taxon>
        <taxon>Mammalia</taxon>
        <taxon>Eutheria</taxon>
        <taxon>Euarchontoglires</taxon>
        <taxon>Glires</taxon>
        <taxon>Rodentia</taxon>
        <taxon>Myomorpha</taxon>
        <taxon>Muroidea</taxon>
        <taxon>Cricetidae</taxon>
        <taxon>Neotominae</taxon>
        <taxon>Neotoma</taxon>
    </lineage>
</organism>
<dbReference type="AlphaFoldDB" id="A0A1A6HH34"/>
<keyword evidence="1" id="KW-0677">Repeat</keyword>
<dbReference type="SUPFAM" id="SSF49899">
    <property type="entry name" value="Concanavalin A-like lectins/glucanases"/>
    <property type="match status" value="1"/>
</dbReference>
<name>A0A1A6HH34_NEOLE</name>
<dbReference type="STRING" id="56216.A0A1A6HH34"/>
<sequence length="89" mass="9965">IIQLPKMEKQGRQEEDGKGKREKDGQVEVREEGKEEPRHSVETINDGNFHIVELLTLDSSLSLSVDGGSPKIITNLSKQSTLNFDSPLY</sequence>
<feature type="non-terminal residue" evidence="4">
    <location>
        <position position="1"/>
    </location>
</feature>
<dbReference type="EMBL" id="LZPO01029310">
    <property type="protein sequence ID" value="OBS77549.1"/>
    <property type="molecule type" value="Genomic_DNA"/>
</dbReference>
<keyword evidence="5" id="KW-1185">Reference proteome</keyword>
<evidence type="ECO:0000256" key="2">
    <source>
        <dbReference type="SAM" id="MobiDB-lite"/>
    </source>
</evidence>
<dbReference type="InterPro" id="IPR013320">
    <property type="entry name" value="ConA-like_dom_sf"/>
</dbReference>
<gene>
    <name evidence="4" type="ORF">A6R68_20062</name>
</gene>
<reference evidence="4 5" key="1">
    <citation type="submission" date="2016-06" db="EMBL/GenBank/DDBJ databases">
        <title>The Draft Genome Sequence and Annotation of the Desert Woodrat Neotoma lepida.</title>
        <authorList>
            <person name="Campbell M."/>
            <person name="Oakeson K.F."/>
            <person name="Yandell M."/>
            <person name="Halpert J.R."/>
            <person name="Dearing D."/>
        </authorList>
    </citation>
    <scope>NUCLEOTIDE SEQUENCE [LARGE SCALE GENOMIC DNA]</scope>
    <source>
        <strain evidence="4">417</strain>
        <tissue evidence="4">Liver</tissue>
    </source>
</reference>
<evidence type="ECO:0000259" key="3">
    <source>
        <dbReference type="Pfam" id="PF00054"/>
    </source>
</evidence>
<evidence type="ECO:0000313" key="5">
    <source>
        <dbReference type="Proteomes" id="UP000092124"/>
    </source>
</evidence>
<accession>A0A1A6HH34</accession>
<proteinExistence type="predicted"/>
<comment type="caution">
    <text evidence="4">The sequence shown here is derived from an EMBL/GenBank/DDBJ whole genome shotgun (WGS) entry which is preliminary data.</text>
</comment>
<feature type="region of interest" description="Disordered" evidence="2">
    <location>
        <begin position="1"/>
        <end position="39"/>
    </location>
</feature>
<dbReference type="InterPro" id="IPR001791">
    <property type="entry name" value="Laminin_G"/>
</dbReference>
<feature type="non-terminal residue" evidence="4">
    <location>
        <position position="89"/>
    </location>
</feature>
<protein>
    <recommendedName>
        <fullName evidence="3">Laminin G domain-containing protein</fullName>
    </recommendedName>
</protein>
<dbReference type="Proteomes" id="UP000092124">
    <property type="component" value="Unassembled WGS sequence"/>
</dbReference>
<dbReference type="Gene3D" id="2.60.120.200">
    <property type="match status" value="1"/>
</dbReference>
<evidence type="ECO:0000256" key="1">
    <source>
        <dbReference type="ARBA" id="ARBA00022737"/>
    </source>
</evidence>
<evidence type="ECO:0000313" key="4">
    <source>
        <dbReference type="EMBL" id="OBS77549.1"/>
    </source>
</evidence>
<feature type="domain" description="Laminin G" evidence="3">
    <location>
        <begin position="38"/>
        <end position="89"/>
    </location>
</feature>
<dbReference type="Pfam" id="PF00054">
    <property type="entry name" value="Laminin_G_1"/>
    <property type="match status" value="1"/>
</dbReference>